<dbReference type="Proteomes" id="UP000799049">
    <property type="component" value="Unassembled WGS sequence"/>
</dbReference>
<dbReference type="PANTHER" id="PTHR13031:SF0">
    <property type="entry name" value="RIBONUCLEASE P PROTEIN SUBUNIT P30"/>
    <property type="match status" value="1"/>
</dbReference>
<name>A0A8K0AIH4_ANDGO</name>
<dbReference type="EMBL" id="VRVR01000024">
    <property type="protein sequence ID" value="KAF0852625.1"/>
    <property type="molecule type" value="Genomic_DNA"/>
</dbReference>
<gene>
    <name evidence="5" type="ORF">ANDGO_08244</name>
</gene>
<accession>A0A8K0AIH4</accession>
<dbReference type="GO" id="GO:0003723">
    <property type="term" value="F:RNA binding"/>
    <property type="evidence" value="ECO:0007669"/>
    <property type="project" value="TreeGrafter"/>
</dbReference>
<evidence type="ECO:0000256" key="2">
    <source>
        <dbReference type="ARBA" id="ARBA00007331"/>
    </source>
</evidence>
<evidence type="ECO:0000313" key="5">
    <source>
        <dbReference type="EMBL" id="KAF0852625.1"/>
    </source>
</evidence>
<dbReference type="Pfam" id="PF01876">
    <property type="entry name" value="RNase_P_p30"/>
    <property type="match status" value="1"/>
</dbReference>
<keyword evidence="3" id="KW-0819">tRNA processing</keyword>
<dbReference type="GO" id="GO:0005655">
    <property type="term" value="C:nucleolar ribonuclease P complex"/>
    <property type="evidence" value="ECO:0007669"/>
    <property type="project" value="TreeGrafter"/>
</dbReference>
<organism evidence="5 6">
    <name type="scientific">Andalucia godoyi</name>
    <name type="common">Flagellate</name>
    <dbReference type="NCBI Taxonomy" id="505711"/>
    <lineage>
        <taxon>Eukaryota</taxon>
        <taxon>Discoba</taxon>
        <taxon>Jakobida</taxon>
        <taxon>Andalucina</taxon>
        <taxon>Andaluciidae</taxon>
        <taxon>Andalucia</taxon>
    </lineage>
</organism>
<feature type="region of interest" description="Disordered" evidence="4">
    <location>
        <begin position="265"/>
        <end position="285"/>
    </location>
</feature>
<sequence length="285" mass="31407">MLIDWSVPVGDANLKRLSKICDQCKSLGFGAAALDLTIQKKPSARDVHSLLQAADSVRAELKLSIPSSQATSSLTINGFRVLTRVTYDCASISDFHQFVACLPMLKDVDVLAFRSVDEKALLHVLTSSSDFQIISFDLSQRMSSVLRFPIIKQALSRSLVFEIAYGVFVREPSVRTPYLSNLSVLYRVTKGRGILFSSSASFVTDLRQPQELCYLSTLFGQKSPSQCLASWKRASCDVSSRALLRKFVKGSVEASIEDTVMSANRKRGISETSVEESSGKRKKTS</sequence>
<dbReference type="Gene3D" id="3.20.20.140">
    <property type="entry name" value="Metal-dependent hydrolases"/>
    <property type="match status" value="1"/>
</dbReference>
<proteinExistence type="inferred from homology"/>
<dbReference type="GO" id="GO:0008033">
    <property type="term" value="P:tRNA processing"/>
    <property type="evidence" value="ECO:0007669"/>
    <property type="project" value="UniProtKB-KW"/>
</dbReference>
<evidence type="ECO:0000256" key="1">
    <source>
        <dbReference type="ARBA" id="ARBA00004123"/>
    </source>
</evidence>
<comment type="subcellular location">
    <subcellularLocation>
        <location evidence="1">Nucleus</location>
    </subcellularLocation>
</comment>
<evidence type="ECO:0000256" key="4">
    <source>
        <dbReference type="SAM" id="MobiDB-lite"/>
    </source>
</evidence>
<protein>
    <submittedName>
        <fullName evidence="5">Nuclear ribonuclease P subunit Rpp30 (Rpp1)</fullName>
    </submittedName>
</protein>
<evidence type="ECO:0000256" key="3">
    <source>
        <dbReference type="ARBA" id="ARBA00022694"/>
    </source>
</evidence>
<dbReference type="PANTHER" id="PTHR13031">
    <property type="entry name" value="RIBONUCLEASE P SUBUNIT P30"/>
    <property type="match status" value="1"/>
</dbReference>
<evidence type="ECO:0000313" key="6">
    <source>
        <dbReference type="Proteomes" id="UP000799049"/>
    </source>
</evidence>
<dbReference type="OrthoDB" id="17948at2759"/>
<dbReference type="AlphaFoldDB" id="A0A8K0AIH4"/>
<comment type="similarity">
    <text evidence="2">Belongs to the eukaryotic/archaeal RNase P protein component 3 family.</text>
</comment>
<dbReference type="InterPro" id="IPR016195">
    <property type="entry name" value="Pol/histidinol_Pase-like"/>
</dbReference>
<reference evidence="5" key="1">
    <citation type="submission" date="2019-09" db="EMBL/GenBank/DDBJ databases">
        <title>The Mitochondrial Proteome of the Jakobid, Andalucia godoyi, a Protist With the Most Gene-Rich and Bacteria-Like Mitochondrial Genome.</title>
        <authorList>
            <person name="Gray M.W."/>
            <person name="Burger G."/>
            <person name="Derelle R."/>
            <person name="Klimes V."/>
            <person name="Leger M."/>
            <person name="Sarrasin M."/>
            <person name="Vlcek C."/>
            <person name="Roger A.J."/>
            <person name="Elias M."/>
            <person name="Lang B.F."/>
        </authorList>
    </citation>
    <scope>NUCLEOTIDE SEQUENCE</scope>
    <source>
        <strain evidence="5">And28</strain>
    </source>
</reference>
<dbReference type="SUPFAM" id="SSF89550">
    <property type="entry name" value="PHP domain-like"/>
    <property type="match status" value="1"/>
</dbReference>
<comment type="caution">
    <text evidence="5">The sequence shown here is derived from an EMBL/GenBank/DDBJ whole genome shotgun (WGS) entry which is preliminary data.</text>
</comment>
<dbReference type="InterPro" id="IPR002738">
    <property type="entry name" value="RNase_P_p30"/>
</dbReference>
<keyword evidence="6" id="KW-1185">Reference proteome</keyword>